<protein>
    <submittedName>
        <fullName evidence="1">Uncharacterized protein</fullName>
    </submittedName>
</protein>
<proteinExistence type="predicted"/>
<dbReference type="EMBL" id="SNZH01000013">
    <property type="protein sequence ID" value="TDR40431.1"/>
    <property type="molecule type" value="Genomic_DNA"/>
</dbReference>
<name>A0A4R6YR06_9GAMM</name>
<organism evidence="1 2">
    <name type="scientific">Tahibacter aquaticus</name>
    <dbReference type="NCBI Taxonomy" id="520092"/>
    <lineage>
        <taxon>Bacteria</taxon>
        <taxon>Pseudomonadati</taxon>
        <taxon>Pseudomonadota</taxon>
        <taxon>Gammaproteobacteria</taxon>
        <taxon>Lysobacterales</taxon>
        <taxon>Rhodanobacteraceae</taxon>
        <taxon>Tahibacter</taxon>
    </lineage>
</organism>
<dbReference type="RefSeq" id="WP_133820380.1">
    <property type="nucleotide sequence ID" value="NZ_SNZH01000013.1"/>
</dbReference>
<dbReference type="SUPFAM" id="SSF48452">
    <property type="entry name" value="TPR-like"/>
    <property type="match status" value="1"/>
</dbReference>
<dbReference type="AlphaFoldDB" id="A0A4R6YR06"/>
<reference evidence="1 2" key="1">
    <citation type="submission" date="2019-03" db="EMBL/GenBank/DDBJ databases">
        <title>Genomic Encyclopedia of Type Strains, Phase IV (KMG-IV): sequencing the most valuable type-strain genomes for metagenomic binning, comparative biology and taxonomic classification.</title>
        <authorList>
            <person name="Goeker M."/>
        </authorList>
    </citation>
    <scope>NUCLEOTIDE SEQUENCE [LARGE SCALE GENOMIC DNA]</scope>
    <source>
        <strain evidence="1 2">DSM 21667</strain>
    </source>
</reference>
<dbReference type="Gene3D" id="1.25.40.10">
    <property type="entry name" value="Tetratricopeptide repeat domain"/>
    <property type="match status" value="1"/>
</dbReference>
<sequence>MTGIEQSRLIMNSRGSLSPATLIAADTPLRHSLGYHPDHGNTLVLLGYVLTHQRRFGEAAAAFDTAHRVKADSPWLELNTGEVLAMQGRTEEALDHYEAAIADPKKCRT</sequence>
<dbReference type="OrthoDB" id="9150126at2"/>
<evidence type="ECO:0000313" key="1">
    <source>
        <dbReference type="EMBL" id="TDR40431.1"/>
    </source>
</evidence>
<dbReference type="Proteomes" id="UP000295293">
    <property type="component" value="Unassembled WGS sequence"/>
</dbReference>
<gene>
    <name evidence="1" type="ORF">DFR29_113132</name>
</gene>
<accession>A0A4R6YR06</accession>
<comment type="caution">
    <text evidence="1">The sequence shown here is derived from an EMBL/GenBank/DDBJ whole genome shotgun (WGS) entry which is preliminary data.</text>
</comment>
<evidence type="ECO:0000313" key="2">
    <source>
        <dbReference type="Proteomes" id="UP000295293"/>
    </source>
</evidence>
<dbReference type="Pfam" id="PF13432">
    <property type="entry name" value="TPR_16"/>
    <property type="match status" value="2"/>
</dbReference>
<keyword evidence="2" id="KW-1185">Reference proteome</keyword>
<dbReference type="InterPro" id="IPR011990">
    <property type="entry name" value="TPR-like_helical_dom_sf"/>
</dbReference>